<accession>A0A066ZYN0</accession>
<dbReference type="Proteomes" id="UP000027341">
    <property type="component" value="Unassembled WGS sequence"/>
</dbReference>
<evidence type="ECO:0000256" key="4">
    <source>
        <dbReference type="PROSITE-ProRule" id="PRU00284"/>
    </source>
</evidence>
<dbReference type="InterPro" id="IPR004089">
    <property type="entry name" value="MCPsignal_dom"/>
</dbReference>
<dbReference type="NCBIfam" id="TIGR00229">
    <property type="entry name" value="sensory_box"/>
    <property type="match status" value="1"/>
</dbReference>
<dbReference type="AlphaFoldDB" id="A0A066ZYN0"/>
<gene>
    <name evidence="8" type="ORF">EI16_03970</name>
</gene>
<dbReference type="CDD" id="cd11386">
    <property type="entry name" value="MCP_signal"/>
    <property type="match status" value="1"/>
</dbReference>
<keyword evidence="1" id="KW-0145">Chemotaxis</keyword>
<feature type="domain" description="Methyl-accepting transducer" evidence="5">
    <location>
        <begin position="481"/>
        <end position="710"/>
    </location>
</feature>
<dbReference type="GO" id="GO:0016020">
    <property type="term" value="C:membrane"/>
    <property type="evidence" value="ECO:0007669"/>
    <property type="project" value="InterPro"/>
</dbReference>
<dbReference type="PROSITE" id="PS50192">
    <property type="entry name" value="T_SNARE"/>
    <property type="match status" value="1"/>
</dbReference>
<reference evidence="8 9" key="1">
    <citation type="submission" date="2014-04" db="EMBL/GenBank/DDBJ databases">
        <title>Draft genome sequence of Hydrogenovibrio marinus MH-110, a model organism for aerobic H2 metabolism.</title>
        <authorList>
            <person name="Cha H.J."/>
            <person name="Jo B.H."/>
            <person name="Hwang B.H."/>
        </authorList>
    </citation>
    <scope>NUCLEOTIDE SEQUENCE [LARGE SCALE GENOMIC DNA]</scope>
    <source>
        <strain evidence="8 9">MH-110</strain>
    </source>
</reference>
<evidence type="ECO:0000259" key="6">
    <source>
        <dbReference type="PROSITE" id="PS50112"/>
    </source>
</evidence>
<evidence type="ECO:0008006" key="10">
    <source>
        <dbReference type="Google" id="ProtNLM"/>
    </source>
</evidence>
<dbReference type="InterPro" id="IPR000014">
    <property type="entry name" value="PAS"/>
</dbReference>
<dbReference type="Pfam" id="PF13426">
    <property type="entry name" value="PAS_9"/>
    <property type="match status" value="1"/>
</dbReference>
<dbReference type="Pfam" id="PF00015">
    <property type="entry name" value="MCPsignal"/>
    <property type="match status" value="1"/>
</dbReference>
<organism evidence="8 9">
    <name type="scientific">Hydrogenovibrio marinus</name>
    <dbReference type="NCBI Taxonomy" id="28885"/>
    <lineage>
        <taxon>Bacteria</taxon>
        <taxon>Pseudomonadati</taxon>
        <taxon>Pseudomonadota</taxon>
        <taxon>Gammaproteobacteria</taxon>
        <taxon>Thiotrichales</taxon>
        <taxon>Piscirickettsiaceae</taxon>
        <taxon>Hydrogenovibrio</taxon>
    </lineage>
</organism>
<dbReference type="PROSITE" id="PS50111">
    <property type="entry name" value="CHEMOTAXIS_TRANSDUC_2"/>
    <property type="match status" value="1"/>
</dbReference>
<comment type="caution">
    <text evidence="8">The sequence shown here is derived from an EMBL/GenBank/DDBJ whole genome shotgun (WGS) entry which is preliminary data.</text>
</comment>
<dbReference type="InterPro" id="IPR013655">
    <property type="entry name" value="PAS_fold_3"/>
</dbReference>
<dbReference type="RefSeq" id="WP_029909679.1">
    <property type="nucleotide sequence ID" value="NZ_AP020335.1"/>
</dbReference>
<dbReference type="GO" id="GO:0007165">
    <property type="term" value="P:signal transduction"/>
    <property type="evidence" value="ECO:0007669"/>
    <property type="project" value="UniProtKB-KW"/>
</dbReference>
<comment type="similarity">
    <text evidence="3">Belongs to the methyl-accepting chemotaxis (MCP) protein family.</text>
</comment>
<dbReference type="InterPro" id="IPR035965">
    <property type="entry name" value="PAS-like_dom_sf"/>
</dbReference>
<dbReference type="GO" id="GO:0004888">
    <property type="term" value="F:transmembrane signaling receptor activity"/>
    <property type="evidence" value="ECO:0007669"/>
    <property type="project" value="InterPro"/>
</dbReference>
<evidence type="ECO:0000256" key="1">
    <source>
        <dbReference type="ARBA" id="ARBA00022500"/>
    </source>
</evidence>
<dbReference type="PANTHER" id="PTHR43531:SF11">
    <property type="entry name" value="METHYL-ACCEPTING CHEMOTAXIS PROTEIN 3"/>
    <property type="match status" value="1"/>
</dbReference>
<evidence type="ECO:0000256" key="2">
    <source>
        <dbReference type="ARBA" id="ARBA00023224"/>
    </source>
</evidence>
<proteinExistence type="inferred from homology"/>
<dbReference type="PANTHER" id="PTHR43531">
    <property type="entry name" value="PROTEIN ICFG"/>
    <property type="match status" value="1"/>
</dbReference>
<dbReference type="SUPFAM" id="SSF58104">
    <property type="entry name" value="Methyl-accepting chemotaxis protein (MCP) signaling domain"/>
    <property type="match status" value="1"/>
</dbReference>
<dbReference type="Gene3D" id="1.10.287.950">
    <property type="entry name" value="Methyl-accepting chemotaxis protein"/>
    <property type="match status" value="1"/>
</dbReference>
<dbReference type="GO" id="GO:0006935">
    <property type="term" value="P:chemotaxis"/>
    <property type="evidence" value="ECO:0007669"/>
    <property type="project" value="UniProtKB-KW"/>
</dbReference>
<feature type="domain" description="PAS" evidence="6">
    <location>
        <begin position="17"/>
        <end position="72"/>
    </location>
</feature>
<dbReference type="InterPro" id="IPR004090">
    <property type="entry name" value="Chemotax_Me-accpt_rcpt"/>
</dbReference>
<dbReference type="Pfam" id="PF08447">
    <property type="entry name" value="PAS_3"/>
    <property type="match status" value="1"/>
</dbReference>
<dbReference type="Gene3D" id="3.30.450.20">
    <property type="entry name" value="PAS domain"/>
    <property type="match status" value="2"/>
</dbReference>
<evidence type="ECO:0000313" key="9">
    <source>
        <dbReference type="Proteomes" id="UP000027341"/>
    </source>
</evidence>
<dbReference type="PRINTS" id="PR00260">
    <property type="entry name" value="CHEMTRNSDUCR"/>
</dbReference>
<sequence length="876" mass="96698">MDKHEQEKDFKHLGTLVIKMDFSGSFLEINDAFVEASEFTRTELAGENFSQLLHEDTPAKLTKDLWQTLKSGKPWVQILKIKCNHGKYLWAEANMAPVLENNKVIAALAVLKPLTNQTLVSSAEDAATLYKKIRHSAIRNGILLTPAQNLCLFHKIHPINLMVSSIAVIGVLATLQQFHITNLPGWGIPAISAFLFLYALAGRKYAFQRLGKAKVLIDKMRQADFNGQVDFYGDHSLSRLVSAVKMMQVQLGAMVEDTKAQINRSTRLKSALDSASANIMMVSNKGRIMYFNDELKQFFIKHESSLKQAYPKFDITSLIGQPLAEIFHTDKFNNLQENKQEIDVEEPFADLLINLKIKPVFDAQQHVIGSVVQWDDLTQQRKIEENLKFTLEMASMGHTALKIDTNNLSGFFLDTSNNINALLSELNQIIENMVFVMTKLATGDLQGRIEKSLQGSLAAMKGSTHVSLDNLSAIVYYIKQSAEMVSTAASESASTAMDLSDRTQRAAATLEQINTTMQSVHSRQTENTQELMQINQLASKTVEKNLAAKSALEATVIAIDEMQTTSEKIANIIGMIDGISFQTNLLALNAAVEAARAGEHGRGFAVVAGEVRSLAQKSAGASAEIRKLIEESITKVHQGVSKVQETNQAFDEVNQSVSHIGNSLSEVVSSIEQQQVAVSRIAESINSLDDNLQSNAALVEETSAASESLKDQAVLLRRETDKFTIDESRAKSFIQTTPDISGIRLSDVRQSMRIWKANTQAYLNGVNVPIDLDHVGDHHACGVGKAISHLLQAHPSIEHMSEYKAMNELHIRQHKLVLDVLELMKADNNDAAILKQKDGLLDNFVDVSDQLDEALKALDLAIAHNLDVPATAPLLQ</sequence>
<dbReference type="InterPro" id="IPR051310">
    <property type="entry name" value="MCP_chemotaxis"/>
</dbReference>
<dbReference type="EMBL" id="JMIU01000001">
    <property type="protein sequence ID" value="KDN95466.1"/>
    <property type="molecule type" value="Genomic_DNA"/>
</dbReference>
<dbReference type="SMART" id="SM00091">
    <property type="entry name" value="PAS"/>
    <property type="match status" value="2"/>
</dbReference>
<keyword evidence="2 4" id="KW-0807">Transducer</keyword>
<name>A0A066ZYN0_HYDMR</name>
<dbReference type="SMART" id="SM00283">
    <property type="entry name" value="MA"/>
    <property type="match status" value="1"/>
</dbReference>
<evidence type="ECO:0000256" key="3">
    <source>
        <dbReference type="ARBA" id="ARBA00029447"/>
    </source>
</evidence>
<evidence type="ECO:0000259" key="7">
    <source>
        <dbReference type="PROSITE" id="PS50192"/>
    </source>
</evidence>
<evidence type="ECO:0000313" key="8">
    <source>
        <dbReference type="EMBL" id="KDN95466.1"/>
    </source>
</evidence>
<feature type="domain" description="PAS" evidence="6">
    <location>
        <begin position="264"/>
        <end position="299"/>
    </location>
</feature>
<dbReference type="SUPFAM" id="SSF55785">
    <property type="entry name" value="PYP-like sensor domain (PAS domain)"/>
    <property type="match status" value="1"/>
</dbReference>
<dbReference type="Gene3D" id="1.20.120.30">
    <property type="entry name" value="Aspartate receptor, ligand-binding domain"/>
    <property type="match status" value="1"/>
</dbReference>
<keyword evidence="9" id="KW-1185">Reference proteome</keyword>
<dbReference type="CDD" id="cd00130">
    <property type="entry name" value="PAS"/>
    <property type="match status" value="1"/>
</dbReference>
<evidence type="ECO:0000259" key="5">
    <source>
        <dbReference type="PROSITE" id="PS50111"/>
    </source>
</evidence>
<feature type="domain" description="T-SNARE coiled-coil homology" evidence="7">
    <location>
        <begin position="640"/>
        <end position="702"/>
    </location>
</feature>
<dbReference type="STRING" id="28885.EI16_03970"/>
<dbReference type="InterPro" id="IPR000727">
    <property type="entry name" value="T_SNARE_dom"/>
</dbReference>
<dbReference type="PROSITE" id="PS50112">
    <property type="entry name" value="PAS"/>
    <property type="match status" value="2"/>
</dbReference>
<protein>
    <recommendedName>
        <fullName evidence="10">Methyl-accepting transducer domain-containing protein</fullName>
    </recommendedName>
</protein>